<gene>
    <name evidence="1" type="ORF">SAMN06264365_105356</name>
</gene>
<evidence type="ECO:0000313" key="1">
    <source>
        <dbReference type="EMBL" id="SNR77225.1"/>
    </source>
</evidence>
<sequence length="134" mass="14943">MPTTRPVASATNTACCPDSSIRTAAKWCPNRGLLRDPIGLRVQQEFVPLAPPDQLREVGFDPIPGLAARLRTFVDAYGLSDWRPILPALYRFRLLAAERIKYAPVSPAEAADALEHHARELRWLHAFIANLDCQ</sequence>
<keyword evidence="2" id="KW-1185">Reference proteome</keyword>
<accession>A0A238Z1B6</accession>
<name>A0A238Z1B6_9ACTN</name>
<proteinExistence type="predicted"/>
<dbReference type="Proteomes" id="UP000198415">
    <property type="component" value="Unassembled WGS sequence"/>
</dbReference>
<evidence type="ECO:0000313" key="2">
    <source>
        <dbReference type="Proteomes" id="UP000198415"/>
    </source>
</evidence>
<reference evidence="1 2" key="1">
    <citation type="submission" date="2017-06" db="EMBL/GenBank/DDBJ databases">
        <authorList>
            <person name="Kim H.J."/>
            <person name="Triplett B.A."/>
        </authorList>
    </citation>
    <scope>NUCLEOTIDE SEQUENCE [LARGE SCALE GENOMIC DNA]</scope>
    <source>
        <strain evidence="1 2">DSM 43151</strain>
    </source>
</reference>
<dbReference type="RefSeq" id="WP_239138277.1">
    <property type="nucleotide sequence ID" value="NZ_BOMU01000035.1"/>
</dbReference>
<dbReference type="EMBL" id="FZNR01000005">
    <property type="protein sequence ID" value="SNR77225.1"/>
    <property type="molecule type" value="Genomic_DNA"/>
</dbReference>
<organism evidence="1 2">
    <name type="scientific">Actinoplanes regularis</name>
    <dbReference type="NCBI Taxonomy" id="52697"/>
    <lineage>
        <taxon>Bacteria</taxon>
        <taxon>Bacillati</taxon>
        <taxon>Actinomycetota</taxon>
        <taxon>Actinomycetes</taxon>
        <taxon>Micromonosporales</taxon>
        <taxon>Micromonosporaceae</taxon>
        <taxon>Actinoplanes</taxon>
    </lineage>
</organism>
<protein>
    <submittedName>
        <fullName evidence="1">Uncharacterized protein</fullName>
    </submittedName>
</protein>
<dbReference type="AlphaFoldDB" id="A0A238Z1B6"/>